<comment type="caution">
    <text evidence="1">The sequence shown here is derived from an EMBL/GenBank/DDBJ whole genome shotgun (WGS) entry which is preliminary data.</text>
</comment>
<evidence type="ECO:0000313" key="1">
    <source>
        <dbReference type="EMBL" id="GHI00068.1"/>
    </source>
</evidence>
<sequence>MEFQIWIGNMDYKMDIDGILGFDFIYASKLVIDRKENPKILNKSLMGPSIGPIYLSFNLI</sequence>
<dbReference type="Proteomes" id="UP000637074">
    <property type="component" value="Unassembled WGS sequence"/>
</dbReference>
<gene>
    <name evidence="1" type="ORF">AM1BK_36100</name>
</gene>
<accession>A0ABQ3N5T7</accession>
<protein>
    <submittedName>
        <fullName evidence="1">Uncharacterized protein</fullName>
    </submittedName>
</protein>
<evidence type="ECO:0000313" key="2">
    <source>
        <dbReference type="Proteomes" id="UP000637074"/>
    </source>
</evidence>
<reference evidence="1 2" key="1">
    <citation type="journal article" date="2022" name="Int. J. Syst. Evol. Microbiol.">
        <title>Neobacillus kokaensis sp. nov., isolated from soil.</title>
        <authorList>
            <person name="Yuki K."/>
            <person name="Matsubara H."/>
            <person name="Yamaguchi S."/>
        </authorList>
    </citation>
    <scope>NUCLEOTIDE SEQUENCE [LARGE SCALE GENOMIC DNA]</scope>
    <source>
        <strain evidence="1 2">LOB 377</strain>
    </source>
</reference>
<dbReference type="EMBL" id="BNDS01000018">
    <property type="protein sequence ID" value="GHI00068.1"/>
    <property type="molecule type" value="Genomic_DNA"/>
</dbReference>
<name>A0ABQ3N5T7_9BACI</name>
<proteinExistence type="predicted"/>
<keyword evidence="2" id="KW-1185">Reference proteome</keyword>
<organism evidence="1 2">
    <name type="scientific">Neobacillus kokaensis</name>
    <dbReference type="NCBI Taxonomy" id="2759023"/>
    <lineage>
        <taxon>Bacteria</taxon>
        <taxon>Bacillati</taxon>
        <taxon>Bacillota</taxon>
        <taxon>Bacilli</taxon>
        <taxon>Bacillales</taxon>
        <taxon>Bacillaceae</taxon>
        <taxon>Neobacillus</taxon>
    </lineage>
</organism>